<feature type="transmembrane region" description="Helical" evidence="2">
    <location>
        <begin position="467"/>
        <end position="487"/>
    </location>
</feature>
<protein>
    <submittedName>
        <fullName evidence="3">YfhO family protein</fullName>
    </submittedName>
</protein>
<feature type="transmembrane region" description="Helical" evidence="2">
    <location>
        <begin position="377"/>
        <end position="395"/>
    </location>
</feature>
<proteinExistence type="predicted"/>
<comment type="caution">
    <text evidence="3">The sequence shown here is derived from an EMBL/GenBank/DDBJ whole genome shotgun (WGS) entry which is preliminary data.</text>
</comment>
<dbReference type="Proteomes" id="UP000470771">
    <property type="component" value="Unassembled WGS sequence"/>
</dbReference>
<feature type="transmembrane region" description="Helical" evidence="2">
    <location>
        <begin position="41"/>
        <end position="61"/>
    </location>
</feature>
<keyword evidence="2" id="KW-0472">Membrane</keyword>
<feature type="transmembrane region" description="Helical" evidence="2">
    <location>
        <begin position="257"/>
        <end position="277"/>
    </location>
</feature>
<feature type="transmembrane region" description="Helical" evidence="2">
    <location>
        <begin position="494"/>
        <end position="514"/>
    </location>
</feature>
<keyword evidence="4" id="KW-1185">Reference proteome</keyword>
<keyword evidence="2" id="KW-1133">Transmembrane helix</keyword>
<feature type="transmembrane region" description="Helical" evidence="2">
    <location>
        <begin position="130"/>
        <end position="153"/>
    </location>
</feature>
<feature type="transmembrane region" description="Helical" evidence="2">
    <location>
        <begin position="208"/>
        <end position="236"/>
    </location>
</feature>
<feature type="transmembrane region" description="Helical" evidence="2">
    <location>
        <begin position="807"/>
        <end position="828"/>
    </location>
</feature>
<gene>
    <name evidence="3" type="ORF">GQN54_05155</name>
</gene>
<dbReference type="RefSeq" id="WP_160632447.1">
    <property type="nucleotide sequence ID" value="NZ_WWNE01000005.1"/>
</dbReference>
<dbReference type="PANTHER" id="PTHR38454:SF1">
    <property type="entry name" value="INTEGRAL MEMBRANE PROTEIN"/>
    <property type="match status" value="1"/>
</dbReference>
<feature type="compositionally biased region" description="Basic residues" evidence="1">
    <location>
        <begin position="1"/>
        <end position="15"/>
    </location>
</feature>
<dbReference type="AlphaFoldDB" id="A0A6N9NI33"/>
<evidence type="ECO:0000256" key="1">
    <source>
        <dbReference type="SAM" id="MobiDB-lite"/>
    </source>
</evidence>
<sequence>MAKSNSKKSPKLKQQPKKETTAVKNTLPQPDFFESLTPKNALVLMGSLLLVMLLFVFRDFIFGGRLFLFKDIASDSINVFYPQLVHIANYLATEGIPKWSFSQGLGQNILPLSIGDPFNWILYLIGKDKLAFGIAWVEILKIFTAGMLFYCYLRSLKINYFPAIIGALLYAFSGFMIVGSNWYIFTTQGVYIALMLWGFERLFQNKSWWMFTLSVFLFAFNFPFDLYLAALFLLIYSTLRALESNKNQPIFKQLGMLYLTLIGCGALGVLMSTFMLVSTIDQVINSPRGTGESAFFAQLMANSPWAIIESKEFLTGLGRLFSNDFFFGAQFEVLNGQNKMAYKGWNNYLEAPAFYCGLSTLILLPQLLFHLDRRKKIIYITGLVLVLIPFFFPFFRNAIWLFSGNYYRMYSLFVSLGLLMWSIHALHFIYKKQSVHLITLFSSFLVVALLIYIPFNNATNVSIDHNLQNILLFFLVLETLVIAGMKYQNFRTPAVYTLMVIVAIEACFIGNATFNSKRQTVSKLEFTQKVGYNDETIDAMAFLKESDPTFYRVEKIDFRSGPAIHASNNDSKVQGYFSSPSYHSFNQKNYINFLAALDVIDASNEHQTRWAGGLFTRPLLLLLTSTKYAFIKDNNTQRFWFKDYMDVGALKILQNPLFIPFGFTYDQVIDSPSFLELKDETNQSLAKQITLLKAIALSPEDLVAFNGLSKFNSSSINLEYAPEMILADVNNRRAETMVMTKFSHNHITGTITTTSAKALFFSIPYDPSWTIKVDGKEEKLYLANMGFMAVPLTPGNHTIELEFTPPYWNSSIILSILGFAVFGLLLFVKNRASKKQMN</sequence>
<feature type="transmembrane region" description="Helical" evidence="2">
    <location>
        <begin position="437"/>
        <end position="455"/>
    </location>
</feature>
<evidence type="ECO:0000313" key="4">
    <source>
        <dbReference type="Proteomes" id="UP000470771"/>
    </source>
</evidence>
<dbReference type="InterPro" id="IPR018580">
    <property type="entry name" value="Uncharacterised_YfhO"/>
</dbReference>
<feature type="transmembrane region" description="Helical" evidence="2">
    <location>
        <begin position="160"/>
        <end position="185"/>
    </location>
</feature>
<dbReference type="PANTHER" id="PTHR38454">
    <property type="entry name" value="INTEGRAL MEMBRANE PROTEIN-RELATED"/>
    <property type="match status" value="1"/>
</dbReference>
<dbReference type="EMBL" id="WWNE01000005">
    <property type="protein sequence ID" value="NBG65492.1"/>
    <property type="molecule type" value="Genomic_DNA"/>
</dbReference>
<organism evidence="3 4">
    <name type="scientific">Acidiluteibacter ferrifornacis</name>
    <dbReference type="NCBI Taxonomy" id="2692424"/>
    <lineage>
        <taxon>Bacteria</taxon>
        <taxon>Pseudomonadati</taxon>
        <taxon>Bacteroidota</taxon>
        <taxon>Flavobacteriia</taxon>
        <taxon>Flavobacteriales</taxon>
        <taxon>Cryomorphaceae</taxon>
        <taxon>Acidiluteibacter</taxon>
    </lineage>
</organism>
<feature type="transmembrane region" description="Helical" evidence="2">
    <location>
        <begin position="407"/>
        <end position="430"/>
    </location>
</feature>
<dbReference type="Pfam" id="PF09586">
    <property type="entry name" value="YfhO"/>
    <property type="match status" value="3"/>
</dbReference>
<reference evidence="3 4" key="1">
    <citation type="submission" date="2019-12" db="EMBL/GenBank/DDBJ databases">
        <authorList>
            <person name="Zhao J."/>
        </authorList>
    </citation>
    <scope>NUCLEOTIDE SEQUENCE [LARGE SCALE GENOMIC DNA]</scope>
    <source>
        <strain evidence="3 4">S-15</strain>
    </source>
</reference>
<evidence type="ECO:0000256" key="2">
    <source>
        <dbReference type="SAM" id="Phobius"/>
    </source>
</evidence>
<name>A0A6N9NI33_9FLAO</name>
<accession>A0A6N9NI33</accession>
<feature type="transmembrane region" description="Helical" evidence="2">
    <location>
        <begin position="352"/>
        <end position="370"/>
    </location>
</feature>
<evidence type="ECO:0000313" key="3">
    <source>
        <dbReference type="EMBL" id="NBG65492.1"/>
    </source>
</evidence>
<feature type="region of interest" description="Disordered" evidence="1">
    <location>
        <begin position="1"/>
        <end position="21"/>
    </location>
</feature>
<keyword evidence="2" id="KW-0812">Transmembrane</keyword>